<evidence type="ECO:0000313" key="2">
    <source>
        <dbReference type="Proteomes" id="UP000294737"/>
    </source>
</evidence>
<organism evidence="1 2">
    <name type="scientific">Herminiimonas fonticola</name>
    <dbReference type="NCBI Taxonomy" id="303380"/>
    <lineage>
        <taxon>Bacteria</taxon>
        <taxon>Pseudomonadati</taxon>
        <taxon>Pseudomonadota</taxon>
        <taxon>Betaproteobacteria</taxon>
        <taxon>Burkholderiales</taxon>
        <taxon>Oxalobacteraceae</taxon>
        <taxon>Herminiimonas</taxon>
    </lineage>
</organism>
<comment type="caution">
    <text evidence="1">The sequence shown here is derived from an EMBL/GenBank/DDBJ whole genome shotgun (WGS) entry which is preliminary data.</text>
</comment>
<proteinExistence type="predicted"/>
<dbReference type="AlphaFoldDB" id="A0A4R6GJV1"/>
<accession>A0A4R6GJV1</accession>
<dbReference type="EMBL" id="SNWF01000004">
    <property type="protein sequence ID" value="TDN94574.1"/>
    <property type="molecule type" value="Genomic_DNA"/>
</dbReference>
<gene>
    <name evidence="1" type="ORF">EV677_1124</name>
</gene>
<evidence type="ECO:0000313" key="1">
    <source>
        <dbReference type="EMBL" id="TDN94574.1"/>
    </source>
</evidence>
<reference evidence="1 2" key="1">
    <citation type="submission" date="2019-03" db="EMBL/GenBank/DDBJ databases">
        <title>Genomic Encyclopedia of Type Strains, Phase IV (KMG-IV): sequencing the most valuable type-strain genomes for metagenomic binning, comparative biology and taxonomic classification.</title>
        <authorList>
            <person name="Goeker M."/>
        </authorList>
    </citation>
    <scope>NUCLEOTIDE SEQUENCE [LARGE SCALE GENOMIC DNA]</scope>
    <source>
        <strain evidence="1 2">DSM 18555</strain>
    </source>
</reference>
<sequence length="106" mass="12399">MRYVDNGFDHFSMCAMKRIDQAISELATAFCKLERHDRQLYLKALQSLVALAVSEEKLERVYSIESDMQYIGQIFSNARRAKVTVKDEQQPFLCRRKGERRLTPPL</sequence>
<protein>
    <submittedName>
        <fullName evidence="1">Uncharacterized protein</fullName>
    </submittedName>
</protein>
<name>A0A4R6GJV1_9BURK</name>
<dbReference type="Proteomes" id="UP000294737">
    <property type="component" value="Unassembled WGS sequence"/>
</dbReference>
<keyword evidence="2" id="KW-1185">Reference proteome</keyword>